<evidence type="ECO:0000313" key="10">
    <source>
        <dbReference type="Proteomes" id="UP001165190"/>
    </source>
</evidence>
<evidence type="ECO:0000256" key="2">
    <source>
        <dbReference type="ARBA" id="ARBA00022801"/>
    </source>
</evidence>
<dbReference type="Gene3D" id="3.40.50.300">
    <property type="entry name" value="P-loop containing nucleotide triphosphate hydrolases"/>
    <property type="match status" value="2"/>
</dbReference>
<evidence type="ECO:0000256" key="4">
    <source>
        <dbReference type="ARBA" id="ARBA00022840"/>
    </source>
</evidence>
<feature type="compositionally biased region" description="Basic residues" evidence="5">
    <location>
        <begin position="906"/>
        <end position="915"/>
    </location>
</feature>
<dbReference type="CDD" id="cd18808">
    <property type="entry name" value="SF1_C_Upf1"/>
    <property type="match status" value="1"/>
</dbReference>
<dbReference type="GO" id="GO:0004386">
    <property type="term" value="F:helicase activity"/>
    <property type="evidence" value="ECO:0007669"/>
    <property type="project" value="UniProtKB-KW"/>
</dbReference>
<dbReference type="Pfam" id="PF13087">
    <property type="entry name" value="AAA_12"/>
    <property type="match status" value="1"/>
</dbReference>
<feature type="domain" description="DNA2/NAM7 helicase-like C-terminal" evidence="7">
    <location>
        <begin position="639"/>
        <end position="833"/>
    </location>
</feature>
<dbReference type="InterPro" id="IPR045529">
    <property type="entry name" value="DUF6469"/>
</dbReference>
<feature type="compositionally biased region" description="Basic and acidic residues" evidence="5">
    <location>
        <begin position="1180"/>
        <end position="1206"/>
    </location>
</feature>
<evidence type="ECO:0000259" key="7">
    <source>
        <dbReference type="Pfam" id="PF13087"/>
    </source>
</evidence>
<dbReference type="EMBL" id="BSYR01000040">
    <property type="protein sequence ID" value="GMJ04491.1"/>
    <property type="molecule type" value="Genomic_DNA"/>
</dbReference>
<sequence length="1320" mass="148977">MGGKRSSKKKALSETNMGFIDIVFRWSLEDIFNDDLYKDQVQVEKIPVSFQSVDQYSGSFLSPLLEETRAEMRSSMEIIARAPYAKVTYLNKEKSHETLLFDVNVDYWRNMSSGPEKKPYKTLPGDVFVIADVKPETASDLLRLDRSWAFALVTEIQMDDGGGGNSSSTSFKVETLKAIVSKDDKQTSLYVVHVSNVTTNRRIWNALHMKINLKIIKEVLHADQTVDKRCSLCSSEISENLNDIFLKSFLSKLNESQRNSVFACLNKMQCNHKSHTELIWGPPGTGKTKTVSVLLFALLRMKYRTLTCTPTNIAITEVAARVLKLVKEANRTCSVADGQLCSLGDILVFGSKERLKVDYEIEEIFLDYRVDRLSECFGLLGWRHCFTSMITFLEDCVSQYRVFLENERSKEGKGGCEDENEEKECCSKNSCKKGIHKSFLEYARERFAGTVLPLRRCVSILYTHIPKFFFQGSTFQDLETLLGLLDSFKDYLFFDGITSEEVEALFLRSIDDKLLPRNLSDPSHLLCSVRIRCLFVLKALRDSLNELKLPSARNKYSIRRFCFESASLLFSTASSSFKLYKVEMKPLDVVVIDEAAQLKECESAIPLQLPGLVHSILVGDEQQLPATVLSNVSNKADFGRSLFQRLTTLGHSKHLLNIQYRMHPWISCFPNACFYDNNILDAATVKHKSYEKHYLPWPMFGPYSFIHVTGREEQDGVAHSRRNMIEVAVVQRLVQTLFTAWKKLRKRLTVGIISPYSAQVVSIQEKLGRKYEKADGFVVKVKSVDGFQGGEEDIIIISTVRSNHTGAIGFISSSQRTNVALTRAKHCLWIVGDGRTLSERESVWKGLVCDAKARRCFFNADEDKELAKAILDAKKDIGQPDDLLNRDNAILTNARQKVPFSDNSRKSFRKVKSAKTQKSAKNNGTSSRQALGCLDELPSLEEESWNFLEAENIAKLRGDRDRFRELVEALKAVDDIKDQRTITLYTSLRVYLGKFVLIIDAGIKECLQTKPAGGEDFLKDAIGMLNLMKRLHSQLELSKQKLESSVTIIGALGEELHSGWSAMVPFLCQQGYMEKDENHVSKEPSDNCGMKENRCEGEKCSKGEKPASEASVNPKPQDNNKSKKKQEEWSPKSKAEKDENHISEELGDHCGVKECISKGEKCTKGKKPASEASVTPKPQDNNKSKKKQEEWRPKSKAEKDENHISEELGDHCGVKECICKGEKCTKGKKPASEASVNPKPQDNNKSKKKQEEWRPKLKAEKDENHISEEPGDHCGVKESICKGEKCSKGKKPASEATVNPNPKKTINLRKNKKSGGQNRK</sequence>
<feature type="compositionally biased region" description="Basic residues" evidence="5">
    <location>
        <begin position="1306"/>
        <end position="1320"/>
    </location>
</feature>
<dbReference type="InterPro" id="IPR045055">
    <property type="entry name" value="DNA2/NAM7-like"/>
</dbReference>
<dbReference type="GO" id="GO:0016787">
    <property type="term" value="F:hydrolase activity"/>
    <property type="evidence" value="ECO:0007669"/>
    <property type="project" value="UniProtKB-KW"/>
</dbReference>
<evidence type="ECO:0000256" key="5">
    <source>
        <dbReference type="SAM" id="MobiDB-lite"/>
    </source>
</evidence>
<feature type="domain" description="DNA2/NAM7 helicase helicase" evidence="6">
    <location>
        <begin position="539"/>
        <end position="631"/>
    </location>
</feature>
<feature type="domain" description="DUF6469" evidence="8">
    <location>
        <begin position="83"/>
        <end position="213"/>
    </location>
</feature>
<gene>
    <name evidence="9" type="ORF">HRI_004118400</name>
</gene>
<dbReference type="InterPro" id="IPR041679">
    <property type="entry name" value="DNA2/NAM7-like_C"/>
</dbReference>
<dbReference type="PANTHER" id="PTHR10887:SF515">
    <property type="entry name" value="P-LOOP CONTAINING NUCLEOSIDE TRIPHOSPHATE HYDROLASES SUPERFAMILY PROTEIN"/>
    <property type="match status" value="1"/>
</dbReference>
<keyword evidence="10" id="KW-1185">Reference proteome</keyword>
<dbReference type="SUPFAM" id="SSF52540">
    <property type="entry name" value="P-loop containing nucleoside triphosphate hydrolases"/>
    <property type="match status" value="1"/>
</dbReference>
<dbReference type="Pfam" id="PF20073">
    <property type="entry name" value="DUF6469"/>
    <property type="match status" value="1"/>
</dbReference>
<protein>
    <recommendedName>
        <fullName evidence="11">Helicase MAGATAMA 3</fullName>
    </recommendedName>
</protein>
<feature type="compositionally biased region" description="Basic and acidic residues" evidence="5">
    <location>
        <begin position="1078"/>
        <end position="1107"/>
    </location>
</feature>
<evidence type="ECO:0000313" key="9">
    <source>
        <dbReference type="EMBL" id="GMJ04491.1"/>
    </source>
</evidence>
<dbReference type="PANTHER" id="PTHR10887">
    <property type="entry name" value="DNA2/NAM7 HELICASE FAMILY"/>
    <property type="match status" value="1"/>
</dbReference>
<feature type="region of interest" description="Disordered" evidence="5">
    <location>
        <begin position="1160"/>
        <end position="1206"/>
    </location>
</feature>
<dbReference type="FunFam" id="3.40.50.300:FF:000326">
    <property type="entry name" value="P-loop containing nucleoside triphosphate hydrolase"/>
    <property type="match status" value="1"/>
</dbReference>
<dbReference type="InterPro" id="IPR041677">
    <property type="entry name" value="DNA2/NAM7_AAA_11"/>
</dbReference>
<keyword evidence="2" id="KW-0378">Hydrolase</keyword>
<dbReference type="InterPro" id="IPR047187">
    <property type="entry name" value="SF1_C_Upf1"/>
</dbReference>
<feature type="domain" description="DNA2/NAM7 helicase helicase" evidence="6">
    <location>
        <begin position="252"/>
        <end position="397"/>
    </location>
</feature>
<feature type="region of interest" description="Disordered" evidence="5">
    <location>
        <begin position="901"/>
        <end position="929"/>
    </location>
</feature>
<feature type="compositionally biased region" description="Basic and acidic residues" evidence="5">
    <location>
        <begin position="1118"/>
        <end position="1145"/>
    </location>
</feature>
<name>A0A9W7IXK0_HIBTR</name>
<dbReference type="GO" id="GO:0005694">
    <property type="term" value="C:chromosome"/>
    <property type="evidence" value="ECO:0007669"/>
    <property type="project" value="UniProtKB-ARBA"/>
</dbReference>
<evidence type="ECO:0000256" key="3">
    <source>
        <dbReference type="ARBA" id="ARBA00022806"/>
    </source>
</evidence>
<evidence type="ECO:0000259" key="8">
    <source>
        <dbReference type="Pfam" id="PF20073"/>
    </source>
</evidence>
<dbReference type="InterPro" id="IPR027417">
    <property type="entry name" value="P-loop_NTPase"/>
</dbReference>
<feature type="region of interest" description="Disordered" evidence="5">
    <location>
        <begin position="1078"/>
        <end position="1145"/>
    </location>
</feature>
<dbReference type="Proteomes" id="UP001165190">
    <property type="component" value="Unassembled WGS sequence"/>
</dbReference>
<comment type="caution">
    <text evidence="9">The sequence shown here is derived from an EMBL/GenBank/DDBJ whole genome shotgun (WGS) entry which is preliminary data.</text>
</comment>
<evidence type="ECO:0000259" key="6">
    <source>
        <dbReference type="Pfam" id="PF13086"/>
    </source>
</evidence>
<feature type="region of interest" description="Disordered" evidence="5">
    <location>
        <begin position="1225"/>
        <end position="1320"/>
    </location>
</feature>
<proteinExistence type="predicted"/>
<keyword evidence="1" id="KW-0547">Nucleotide-binding</keyword>
<accession>A0A9W7IXK0</accession>
<reference evidence="9" key="1">
    <citation type="submission" date="2023-05" db="EMBL/GenBank/DDBJ databases">
        <title>Genome and transcriptome analyses reveal genes involved in the formation of fine ridges on petal epidermal cells in Hibiscus trionum.</title>
        <authorList>
            <person name="Koshimizu S."/>
            <person name="Masuda S."/>
            <person name="Ishii T."/>
            <person name="Shirasu K."/>
            <person name="Hoshino A."/>
            <person name="Arita M."/>
        </authorList>
    </citation>
    <scope>NUCLEOTIDE SEQUENCE</scope>
    <source>
        <strain evidence="9">Hamamatsu line</strain>
    </source>
</reference>
<organism evidence="9 10">
    <name type="scientific">Hibiscus trionum</name>
    <name type="common">Flower of an hour</name>
    <dbReference type="NCBI Taxonomy" id="183268"/>
    <lineage>
        <taxon>Eukaryota</taxon>
        <taxon>Viridiplantae</taxon>
        <taxon>Streptophyta</taxon>
        <taxon>Embryophyta</taxon>
        <taxon>Tracheophyta</taxon>
        <taxon>Spermatophyta</taxon>
        <taxon>Magnoliopsida</taxon>
        <taxon>eudicotyledons</taxon>
        <taxon>Gunneridae</taxon>
        <taxon>Pentapetalae</taxon>
        <taxon>rosids</taxon>
        <taxon>malvids</taxon>
        <taxon>Malvales</taxon>
        <taxon>Malvaceae</taxon>
        <taxon>Malvoideae</taxon>
        <taxon>Hibiscus</taxon>
    </lineage>
</organism>
<feature type="compositionally biased region" description="Polar residues" evidence="5">
    <location>
        <begin position="916"/>
        <end position="929"/>
    </location>
</feature>
<feature type="compositionally biased region" description="Basic and acidic residues" evidence="5">
    <location>
        <begin position="1242"/>
        <end position="1287"/>
    </location>
</feature>
<keyword evidence="4" id="KW-0067">ATP-binding</keyword>
<keyword evidence="3" id="KW-0347">Helicase</keyword>
<dbReference type="OrthoDB" id="1000579at2759"/>
<dbReference type="GO" id="GO:0005524">
    <property type="term" value="F:ATP binding"/>
    <property type="evidence" value="ECO:0007669"/>
    <property type="project" value="UniProtKB-KW"/>
</dbReference>
<evidence type="ECO:0008006" key="11">
    <source>
        <dbReference type="Google" id="ProtNLM"/>
    </source>
</evidence>
<evidence type="ECO:0000256" key="1">
    <source>
        <dbReference type="ARBA" id="ARBA00022741"/>
    </source>
</evidence>
<dbReference type="Pfam" id="PF13086">
    <property type="entry name" value="AAA_11"/>
    <property type="match status" value="2"/>
</dbReference>